<keyword evidence="2" id="KW-1185">Reference proteome</keyword>
<evidence type="ECO:0000313" key="1">
    <source>
        <dbReference type="EMBL" id="KAK3712960.1"/>
    </source>
</evidence>
<evidence type="ECO:0000313" key="2">
    <source>
        <dbReference type="Proteomes" id="UP001281147"/>
    </source>
</evidence>
<organism evidence="1 2">
    <name type="scientific">Vermiconidia calcicola</name>
    <dbReference type="NCBI Taxonomy" id="1690605"/>
    <lineage>
        <taxon>Eukaryota</taxon>
        <taxon>Fungi</taxon>
        <taxon>Dikarya</taxon>
        <taxon>Ascomycota</taxon>
        <taxon>Pezizomycotina</taxon>
        <taxon>Dothideomycetes</taxon>
        <taxon>Dothideomycetidae</taxon>
        <taxon>Mycosphaerellales</taxon>
        <taxon>Extremaceae</taxon>
        <taxon>Vermiconidia</taxon>
    </lineage>
</organism>
<dbReference type="EMBL" id="JAUTXU010000066">
    <property type="protein sequence ID" value="KAK3712960.1"/>
    <property type="molecule type" value="Genomic_DNA"/>
</dbReference>
<gene>
    <name evidence="1" type="ORF">LTR37_008845</name>
</gene>
<proteinExistence type="predicted"/>
<protein>
    <submittedName>
        <fullName evidence="1">Uncharacterized protein</fullName>
    </submittedName>
</protein>
<dbReference type="Proteomes" id="UP001281147">
    <property type="component" value="Unassembled WGS sequence"/>
</dbReference>
<sequence>MQSSEGTIPQQQSDGRNIVPEPVDNHASNSEDVAAPKDDASSNPSILTDANRSSSESSSTTSSRKDEDNQEDLDVEGYGSGHSWASDEYEALDLNYDALKHVATCYVPGDHGKCTNIETLERGSFHEIRILEFADGWSCIGRFTRNKHEHLSITESEIATVKYVRQHTTIPVPETYFVNFDPTHAVGSAFVLMERMQGIHLYAIWEKLNTDQRFAVVEQIADVLAQLASLKFEKIGSINIHGEVGPLQSHAIPPTSSARGPFSSVADYMLSFVPDVSQSPAKVKAYYPEIRLRVRKYVEDQTDDPIYNPPFRLIHGDFDAQNLLFTWPDRSQSPKLSGVIDWDYSYTGPLYYLFEYPIFIQDVDLSAATEAKYPENKLLRKNLVRFLAQRSPKGSIEREDARECFRQKSFIMNIYRNFFMTFGWKNAEQELNRVQRYADEICDRGDEEWFPYTGRCDWEPDSELESEVEVDK</sequence>
<comment type="caution">
    <text evidence="1">The sequence shown here is derived from an EMBL/GenBank/DDBJ whole genome shotgun (WGS) entry which is preliminary data.</text>
</comment>
<name>A0ACC3NAB9_9PEZI</name>
<accession>A0ACC3NAB9</accession>
<reference evidence="1" key="1">
    <citation type="submission" date="2023-07" db="EMBL/GenBank/DDBJ databases">
        <title>Black Yeasts Isolated from many extreme environments.</title>
        <authorList>
            <person name="Coleine C."/>
            <person name="Stajich J.E."/>
            <person name="Selbmann L."/>
        </authorList>
    </citation>
    <scope>NUCLEOTIDE SEQUENCE</scope>
    <source>
        <strain evidence="1">CCFEE 5714</strain>
    </source>
</reference>